<evidence type="ECO:0000256" key="2">
    <source>
        <dbReference type="ARBA" id="ARBA00022771"/>
    </source>
</evidence>
<sequence length="1327" mass="135410">MAATELYGKLIIVGKEGCADLEFPLDKKSILIGRQAASQGASSAARRLLGGDRQPAAGDSRDHSCDIRIVNKEISRKHAEVYVEDNGAVFISSMGREPVAVNGAPVTSPLELATGDKIEVLLENRTRVFYFQGDDETVQIRAPPARPPLADANAALAAVPAAKPAAKGDDGPARRPAPPPASARSMAAVMQDAIKAGVQLKKVQVASTKPTPRAVTAGGMFVPTPADLLKLKAGLRKTAAGPAAAKLEEEAAAPVQAQGADDAAAAEAPAGPDAQLVDAEAMETEEAAAVVEEPNVPLAADLAAAEPATEAVEATAGAGRPEAAPVAAEEAQAAVEEPATEQPAVAAAEPAAAPPEVGGDAAMPDTAAPQAAETAAAEEPLAAVDDAAAAASEAAGVPGSVMRKRKSVRFHVEETAQQRVAGTPEGSARDATITIRLRKGDIEQARPGCRLAGAGRRWFQIINVDDNTVALAQWGLGTMGEPVEELPDTVVSKRSRHSTAAPFSASKTPVRSMLQELLAGSPAVSCGAQATPGAMGPAAPAPTPASGAAQASHADGAGDLVLDPATLAAKLTEMAEQHDVTLEVPVEFFKSPATTGKDGLRVVLTPKSKGKTPGASTIGQAQDTAPASAAKSAPRTTGRSRLSQVGASLAPPSACAAASTQQDTGLEKTREVQVPEEVLLAVEAAAQASARKQSASRRRSLSRTPGTKIVIIEQTTPASARAASGAKRPTAEAACQATPRLLSTIAVQTEAEDCGDDVEQERSDEGGSVEDDSLELEEAAAEQVPLKQYQRAVLRAKAYHAEARQLAAQLRRMTAKAAKLKKAATALSGALDEERGKRQELQEAMQQVVLNRAAEEEEAAAAEEAAAEGAEVEMQDAEEEAEMEEEQAAGWVPRVIVLGKLSTAASTAQRAGQVVVVRPSQAPAAAAVAQAPAPEVVVLPASARTTPAPSAAKCARMPVTSAAKRRTPAIAARAAGATPAVATQGKRPAAATQGKTPGAASAANSGGVPELPKSMLKEAPGTEGGARVVLENVELPGWLFEGEQQAPEVAAAAAVAAEVEAAVAVPDEEASEEHVAAARAEAAAEEEEEQQREAIVVEAGMDVDGSAAEQVQGLAQEAAAEAISDAEEGEEGEADFCHLCGQSDEGDILLLCDSCDNACHLSCCNPPFKRVPKGDWFCVECAAKQAAEAAAAAQATKPAAKRGAKRPTEEAEEALPAKPAGRGRRGAAAVAPAAEAAEEAPVKGGRGRGSKRAAEQQPAAAAESEQPLGRGKRGRPASKPSEEPAPSGRTARGKAAASEEVSTRRGRGATAPKAEAPASIRSTRSRR</sequence>
<keyword evidence="5" id="KW-0175">Coiled coil</keyword>
<dbReference type="InterPro" id="IPR008984">
    <property type="entry name" value="SMAD_FHA_dom_sf"/>
</dbReference>
<dbReference type="Gene3D" id="2.60.200.20">
    <property type="match status" value="1"/>
</dbReference>
<feature type="region of interest" description="Disordered" evidence="6">
    <location>
        <begin position="250"/>
        <end position="271"/>
    </location>
</feature>
<name>E1ZE13_CHLVA</name>
<feature type="compositionally biased region" description="Low complexity" evidence="6">
    <location>
        <begin position="1214"/>
        <end position="1235"/>
    </location>
</feature>
<feature type="region of interest" description="Disordered" evidence="6">
    <location>
        <begin position="161"/>
        <end position="184"/>
    </location>
</feature>
<feature type="region of interest" description="Disordered" evidence="6">
    <location>
        <begin position="974"/>
        <end position="1022"/>
    </location>
</feature>
<dbReference type="InterPro" id="IPR013083">
    <property type="entry name" value="Znf_RING/FYVE/PHD"/>
</dbReference>
<feature type="compositionally biased region" description="Polar residues" evidence="6">
    <location>
        <begin position="634"/>
        <end position="646"/>
    </location>
</feature>
<feature type="region of interest" description="Disordered" evidence="6">
    <location>
        <begin position="307"/>
        <end position="376"/>
    </location>
</feature>
<feature type="region of interest" description="Disordered" evidence="6">
    <location>
        <begin position="530"/>
        <end position="551"/>
    </location>
</feature>
<feature type="region of interest" description="Disordered" evidence="6">
    <location>
        <begin position="604"/>
        <end position="670"/>
    </location>
</feature>
<dbReference type="KEGG" id="cvr:CHLNCDRAFT_57709"/>
<accession>E1ZE13</accession>
<dbReference type="OrthoDB" id="515991at2759"/>
<dbReference type="PANTHER" id="PTHR12618">
    <property type="entry name" value="PHD AND RING FINGER DOMAIN-CONTAINING PROTEIN 1"/>
    <property type="match status" value="1"/>
</dbReference>
<evidence type="ECO:0000313" key="10">
    <source>
        <dbReference type="Proteomes" id="UP000008141"/>
    </source>
</evidence>
<feature type="domain" description="FHA" evidence="7">
    <location>
        <begin position="30"/>
        <end position="106"/>
    </location>
</feature>
<dbReference type="SMART" id="SM00240">
    <property type="entry name" value="FHA"/>
    <property type="match status" value="1"/>
</dbReference>
<proteinExistence type="predicted"/>
<feature type="compositionally biased region" description="Low complexity" evidence="6">
    <location>
        <begin position="647"/>
        <end position="659"/>
    </location>
</feature>
<feature type="compositionally biased region" description="Acidic residues" evidence="6">
    <location>
        <begin position="750"/>
        <end position="759"/>
    </location>
</feature>
<evidence type="ECO:0000313" key="9">
    <source>
        <dbReference type="EMBL" id="EFN55790.1"/>
    </source>
</evidence>
<keyword evidence="10" id="KW-1185">Reference proteome</keyword>
<keyword evidence="1" id="KW-0479">Metal-binding</keyword>
<feature type="compositionally biased region" description="Low complexity" evidence="6">
    <location>
        <begin position="974"/>
        <end position="983"/>
    </location>
</feature>
<dbReference type="InParanoid" id="E1ZE13"/>
<dbReference type="GeneID" id="17355231"/>
<gene>
    <name evidence="9" type="ORF">CHLNCDRAFT_57709</name>
</gene>
<dbReference type="RefSeq" id="XP_005847892.1">
    <property type="nucleotide sequence ID" value="XM_005847830.1"/>
</dbReference>
<dbReference type="InterPro" id="IPR011011">
    <property type="entry name" value="Znf_FYVE_PHD"/>
</dbReference>
<dbReference type="Gene3D" id="3.30.40.10">
    <property type="entry name" value="Zinc/RING finger domain, C3HC4 (zinc finger)"/>
    <property type="match status" value="1"/>
</dbReference>
<feature type="region of interest" description="Disordered" evidence="6">
    <location>
        <begin position="1194"/>
        <end position="1327"/>
    </location>
</feature>
<evidence type="ECO:0000256" key="5">
    <source>
        <dbReference type="SAM" id="Coils"/>
    </source>
</evidence>
<dbReference type="PROSITE" id="PS50016">
    <property type="entry name" value="ZF_PHD_2"/>
    <property type="match status" value="1"/>
</dbReference>
<evidence type="ECO:0000256" key="4">
    <source>
        <dbReference type="PROSITE-ProRule" id="PRU00146"/>
    </source>
</evidence>
<dbReference type="Pfam" id="PF00498">
    <property type="entry name" value="FHA"/>
    <property type="match status" value="1"/>
</dbReference>
<organism evidence="10">
    <name type="scientific">Chlorella variabilis</name>
    <name type="common">Green alga</name>
    <dbReference type="NCBI Taxonomy" id="554065"/>
    <lineage>
        <taxon>Eukaryota</taxon>
        <taxon>Viridiplantae</taxon>
        <taxon>Chlorophyta</taxon>
        <taxon>core chlorophytes</taxon>
        <taxon>Trebouxiophyceae</taxon>
        <taxon>Chlorellales</taxon>
        <taxon>Chlorellaceae</taxon>
        <taxon>Chlorella clade</taxon>
        <taxon>Chlorella</taxon>
    </lineage>
</organism>
<dbReference type="InterPro" id="IPR001965">
    <property type="entry name" value="Znf_PHD"/>
</dbReference>
<feature type="domain" description="PHD-type" evidence="8">
    <location>
        <begin position="1134"/>
        <end position="1184"/>
    </location>
</feature>
<evidence type="ECO:0000256" key="6">
    <source>
        <dbReference type="SAM" id="MobiDB-lite"/>
    </source>
</evidence>
<dbReference type="SMART" id="SM00249">
    <property type="entry name" value="PHD"/>
    <property type="match status" value="1"/>
</dbReference>
<feature type="coiled-coil region" evidence="5">
    <location>
        <begin position="796"/>
        <end position="887"/>
    </location>
</feature>
<dbReference type="PROSITE" id="PS50006">
    <property type="entry name" value="FHA_DOMAIN"/>
    <property type="match status" value="1"/>
</dbReference>
<dbReference type="PANTHER" id="PTHR12618:SF20">
    <property type="entry name" value="PHD AND RING FINGER DOMAIN-CONTAINING PROTEIN 1"/>
    <property type="match status" value="1"/>
</dbReference>
<evidence type="ECO:0000259" key="8">
    <source>
        <dbReference type="PROSITE" id="PS50016"/>
    </source>
</evidence>
<feature type="compositionally biased region" description="Low complexity" evidence="6">
    <location>
        <begin position="252"/>
        <end position="271"/>
    </location>
</feature>
<dbReference type="Pfam" id="PF00628">
    <property type="entry name" value="PHD"/>
    <property type="match status" value="1"/>
</dbReference>
<keyword evidence="3" id="KW-0862">Zinc</keyword>
<feature type="region of interest" description="Disordered" evidence="6">
    <location>
        <begin position="750"/>
        <end position="772"/>
    </location>
</feature>
<dbReference type="SUPFAM" id="SSF57903">
    <property type="entry name" value="FYVE/PHD zinc finger"/>
    <property type="match status" value="1"/>
</dbReference>
<keyword evidence="2 4" id="KW-0863">Zinc-finger</keyword>
<dbReference type="eggNOG" id="KOG0825">
    <property type="taxonomic scope" value="Eukaryota"/>
</dbReference>
<dbReference type="GO" id="GO:0008270">
    <property type="term" value="F:zinc ion binding"/>
    <property type="evidence" value="ECO:0007669"/>
    <property type="project" value="UniProtKB-KW"/>
</dbReference>
<dbReference type="EMBL" id="GL433843">
    <property type="protein sequence ID" value="EFN55790.1"/>
    <property type="molecule type" value="Genomic_DNA"/>
</dbReference>
<evidence type="ECO:0000256" key="1">
    <source>
        <dbReference type="ARBA" id="ARBA00022723"/>
    </source>
</evidence>
<dbReference type="InterPro" id="IPR019787">
    <property type="entry name" value="Znf_PHD-finger"/>
</dbReference>
<protein>
    <recommendedName>
        <fullName evidence="11">PHD-type domain-containing protein</fullName>
    </recommendedName>
</protein>
<evidence type="ECO:0000259" key="7">
    <source>
        <dbReference type="PROSITE" id="PS50006"/>
    </source>
</evidence>
<evidence type="ECO:0008006" key="11">
    <source>
        <dbReference type="Google" id="ProtNLM"/>
    </source>
</evidence>
<feature type="compositionally biased region" description="Low complexity" evidence="6">
    <location>
        <begin position="1255"/>
        <end position="1267"/>
    </location>
</feature>
<dbReference type="InterPro" id="IPR000253">
    <property type="entry name" value="FHA_dom"/>
</dbReference>
<reference evidence="9 10" key="1">
    <citation type="journal article" date="2010" name="Plant Cell">
        <title>The Chlorella variabilis NC64A genome reveals adaptation to photosymbiosis, coevolution with viruses, and cryptic sex.</title>
        <authorList>
            <person name="Blanc G."/>
            <person name="Duncan G."/>
            <person name="Agarkova I."/>
            <person name="Borodovsky M."/>
            <person name="Gurnon J."/>
            <person name="Kuo A."/>
            <person name="Lindquist E."/>
            <person name="Lucas S."/>
            <person name="Pangilinan J."/>
            <person name="Polle J."/>
            <person name="Salamov A."/>
            <person name="Terry A."/>
            <person name="Yamada T."/>
            <person name="Dunigan D.D."/>
            <person name="Grigoriev I.V."/>
            <person name="Claverie J.M."/>
            <person name="Van Etten J.L."/>
        </authorList>
    </citation>
    <scope>NUCLEOTIDE SEQUENCE [LARGE SCALE GENOMIC DNA]</scope>
    <source>
        <strain evidence="9 10">NC64A</strain>
    </source>
</reference>
<dbReference type="CDD" id="cd15519">
    <property type="entry name" value="PHD1_Lid2p_like"/>
    <property type="match status" value="1"/>
</dbReference>
<evidence type="ECO:0000256" key="3">
    <source>
        <dbReference type="ARBA" id="ARBA00022833"/>
    </source>
</evidence>
<feature type="compositionally biased region" description="Polar residues" evidence="6">
    <location>
        <begin position="614"/>
        <end position="625"/>
    </location>
</feature>
<dbReference type="SUPFAM" id="SSF49879">
    <property type="entry name" value="SMAD/FHA domain"/>
    <property type="match status" value="1"/>
</dbReference>
<dbReference type="InterPro" id="IPR047157">
    <property type="entry name" value="PHRF1/Atg35"/>
</dbReference>
<dbReference type="Proteomes" id="UP000008141">
    <property type="component" value="Unassembled WGS sequence"/>
</dbReference>